<dbReference type="EMBL" id="CAXAMM010004991">
    <property type="protein sequence ID" value="CAK9005611.1"/>
    <property type="molecule type" value="Genomic_DNA"/>
</dbReference>
<feature type="coiled-coil region" evidence="1">
    <location>
        <begin position="34"/>
        <end position="61"/>
    </location>
</feature>
<keyword evidence="5" id="KW-1185">Reference proteome</keyword>
<feature type="region of interest" description="Disordered" evidence="2">
    <location>
        <begin position="177"/>
        <end position="209"/>
    </location>
</feature>
<dbReference type="EMBL" id="CAXAMM010005014">
    <property type="protein sequence ID" value="CAK9005755.1"/>
    <property type="molecule type" value="Genomic_DNA"/>
</dbReference>
<sequence>MWLQPPQGLPMPAPIVMPSLDALEPASWEQQADLANKARQMEALQNHLASLQRAVVNERERAARSEGLLRLKEEARKLSPSLSALTEHLKDSEDHALVINQWFASEGPKIKGWKESTDPSLLLLKDLRDLRHQVSLLGARWQQLEALLSKAPDQAPPASPASSLAFPTSPLVETRPMQVEGPSAASQAMPVPPSSPPRKSCPAGHPVQSVTTGTDGITCQVCSILHARGLEG</sequence>
<evidence type="ECO:0000313" key="4">
    <source>
        <dbReference type="EMBL" id="CAK9005755.1"/>
    </source>
</evidence>
<protein>
    <submittedName>
        <fullName evidence="4">Uncharacterized protein</fullName>
    </submittedName>
</protein>
<dbReference type="Proteomes" id="UP001642464">
    <property type="component" value="Unassembled WGS sequence"/>
</dbReference>
<evidence type="ECO:0000256" key="2">
    <source>
        <dbReference type="SAM" id="MobiDB-lite"/>
    </source>
</evidence>
<evidence type="ECO:0000313" key="3">
    <source>
        <dbReference type="EMBL" id="CAK9005611.1"/>
    </source>
</evidence>
<organism evidence="4 5">
    <name type="scientific">Durusdinium trenchii</name>
    <dbReference type="NCBI Taxonomy" id="1381693"/>
    <lineage>
        <taxon>Eukaryota</taxon>
        <taxon>Sar</taxon>
        <taxon>Alveolata</taxon>
        <taxon>Dinophyceae</taxon>
        <taxon>Suessiales</taxon>
        <taxon>Symbiodiniaceae</taxon>
        <taxon>Durusdinium</taxon>
    </lineage>
</organism>
<evidence type="ECO:0000256" key="1">
    <source>
        <dbReference type="SAM" id="Coils"/>
    </source>
</evidence>
<keyword evidence="1" id="KW-0175">Coiled coil</keyword>
<accession>A0ABP0IUI5</accession>
<proteinExistence type="predicted"/>
<evidence type="ECO:0000313" key="5">
    <source>
        <dbReference type="Proteomes" id="UP001642464"/>
    </source>
</evidence>
<name>A0ABP0IUI5_9DINO</name>
<comment type="caution">
    <text evidence="4">The sequence shown here is derived from an EMBL/GenBank/DDBJ whole genome shotgun (WGS) entry which is preliminary data.</text>
</comment>
<reference evidence="4 5" key="1">
    <citation type="submission" date="2024-02" db="EMBL/GenBank/DDBJ databases">
        <authorList>
            <person name="Chen Y."/>
            <person name="Shah S."/>
            <person name="Dougan E. K."/>
            <person name="Thang M."/>
            <person name="Chan C."/>
        </authorList>
    </citation>
    <scope>NUCLEOTIDE SEQUENCE [LARGE SCALE GENOMIC DNA]</scope>
</reference>
<gene>
    <name evidence="3" type="ORF">SCF082_LOCUS8676</name>
    <name evidence="4" type="ORF">SCF082_LOCUS8727</name>
</gene>